<dbReference type="InterPro" id="IPR013107">
    <property type="entry name" value="Acyl-CoA_DH_C"/>
</dbReference>
<dbReference type="GO" id="GO:0050660">
    <property type="term" value="F:flavin adenine dinucleotide binding"/>
    <property type="evidence" value="ECO:0007669"/>
    <property type="project" value="InterPro"/>
</dbReference>
<evidence type="ECO:0000313" key="6">
    <source>
        <dbReference type="Proteomes" id="UP000494108"/>
    </source>
</evidence>
<evidence type="ECO:0000313" key="5">
    <source>
        <dbReference type="EMBL" id="CAB3660410.1"/>
    </source>
</evidence>
<dbReference type="Gene3D" id="2.40.110.10">
    <property type="entry name" value="Butyryl-CoA Dehydrogenase, subunit A, domain 2"/>
    <property type="match status" value="1"/>
</dbReference>
<organism evidence="5 6">
    <name type="scientific">Achromobacter pestifer</name>
    <dbReference type="NCBI Taxonomy" id="1353889"/>
    <lineage>
        <taxon>Bacteria</taxon>
        <taxon>Pseudomonadati</taxon>
        <taxon>Pseudomonadota</taxon>
        <taxon>Betaproteobacteria</taxon>
        <taxon>Burkholderiales</taxon>
        <taxon>Alcaligenaceae</taxon>
        <taxon>Achromobacter</taxon>
    </lineage>
</organism>
<dbReference type="RefSeq" id="WP_175175586.1">
    <property type="nucleotide sequence ID" value="NZ_CADIJX010000004.1"/>
</dbReference>
<dbReference type="InterPro" id="IPR046373">
    <property type="entry name" value="Acyl-CoA_Oxase/DH_mid-dom_sf"/>
</dbReference>
<keyword evidence="1 5" id="KW-0560">Oxidoreductase</keyword>
<dbReference type="PANTHER" id="PTHR43884:SF12">
    <property type="entry name" value="ISOVALERYL-COA DEHYDROGENASE, MITOCHONDRIAL-RELATED"/>
    <property type="match status" value="1"/>
</dbReference>
<evidence type="ECO:0000259" key="4">
    <source>
        <dbReference type="Pfam" id="PF08028"/>
    </source>
</evidence>
<dbReference type="Proteomes" id="UP000494108">
    <property type="component" value="Unassembled WGS sequence"/>
</dbReference>
<sequence length="411" mass="44600">MAKIQSLQDARDARNTEPAGAAPSRGADTARAVETLATQLAATAVERDRQGGHAVQERELIRASGLLRLSVPTAHGGTGASWSTVLHAVRELAQADSALAHVFGFHHLQIAGVLLYGTPEQHAYFLRPTVERNLFWGNALNPLDRRVVARAELDGYRIDGVKSFSSGSVGSDLLTFSAWHKASDTALIAALPTRADGITVNPDWDAFGQRQTDSGTVRFDHVRLEAIQVLQAPGTAPTARATLRSQIAQLIMTNLYLGIARGAFQEARRYVREDARPWFASGVQRHADDPYVQERFGEFWLRVQAAQALADQAGHALDEALGRGPSVTAEERGQVAVAGAQAKVLAHRAALEVGSDLFEVTGASSTAARHGFDRFWRNARVHTLHDPVAYKVRDLGRYALLDQIPEPTAYS</sequence>
<dbReference type="InterPro" id="IPR009100">
    <property type="entry name" value="AcylCoA_DH/oxidase_NM_dom_sf"/>
</dbReference>
<dbReference type="PIRSF" id="PIRSF016578">
    <property type="entry name" value="HsaA"/>
    <property type="match status" value="1"/>
</dbReference>
<keyword evidence="5" id="KW-0503">Monooxygenase</keyword>
<dbReference type="InterPro" id="IPR036250">
    <property type="entry name" value="AcylCo_DH-like_C"/>
</dbReference>
<dbReference type="GO" id="GO:0008470">
    <property type="term" value="F:3-methylbutanoyl-CoA dehydrogenase activity"/>
    <property type="evidence" value="ECO:0007669"/>
    <property type="project" value="TreeGrafter"/>
</dbReference>
<dbReference type="EC" id="1.14.14.-" evidence="5"/>
<dbReference type="Gene3D" id="1.20.140.10">
    <property type="entry name" value="Butyryl-CoA Dehydrogenase, subunit A, domain 3"/>
    <property type="match status" value="1"/>
</dbReference>
<protein>
    <submittedName>
        <fullName evidence="5">Putative FMNH2-dependent monooxygenase SfnC</fullName>
        <ecNumber evidence="5">1.14.14.-</ecNumber>
    </submittedName>
</protein>
<dbReference type="EMBL" id="CADIJX010000004">
    <property type="protein sequence ID" value="CAB3660410.1"/>
    <property type="molecule type" value="Genomic_DNA"/>
</dbReference>
<dbReference type="Pfam" id="PF08028">
    <property type="entry name" value="Acyl-CoA_dh_2"/>
    <property type="match status" value="1"/>
</dbReference>
<keyword evidence="6" id="KW-1185">Reference proteome</keyword>
<proteinExistence type="predicted"/>
<dbReference type="InterPro" id="IPR013786">
    <property type="entry name" value="AcylCoA_DH/ox_N"/>
</dbReference>
<dbReference type="Gene3D" id="1.10.540.10">
    <property type="entry name" value="Acyl-CoA dehydrogenase/oxidase, N-terminal domain"/>
    <property type="match status" value="1"/>
</dbReference>
<evidence type="ECO:0000256" key="2">
    <source>
        <dbReference type="SAM" id="MobiDB-lite"/>
    </source>
</evidence>
<name>A0A6S6Z3E0_9BURK</name>
<evidence type="ECO:0000259" key="3">
    <source>
        <dbReference type="Pfam" id="PF02771"/>
    </source>
</evidence>
<dbReference type="InterPro" id="IPR037069">
    <property type="entry name" value="AcylCoA_DH/ox_N_sf"/>
</dbReference>
<gene>
    <name evidence="5" type="primary">sfnC</name>
    <name evidence="5" type="ORF">LMG3431_03298</name>
</gene>
<dbReference type="SUPFAM" id="SSF47203">
    <property type="entry name" value="Acyl-CoA dehydrogenase C-terminal domain-like"/>
    <property type="match status" value="1"/>
</dbReference>
<accession>A0A6S6Z3E0</accession>
<dbReference type="GO" id="GO:0006552">
    <property type="term" value="P:L-leucine catabolic process"/>
    <property type="evidence" value="ECO:0007669"/>
    <property type="project" value="TreeGrafter"/>
</dbReference>
<dbReference type="Pfam" id="PF02771">
    <property type="entry name" value="Acyl-CoA_dh_N"/>
    <property type="match status" value="1"/>
</dbReference>
<dbReference type="SUPFAM" id="SSF56645">
    <property type="entry name" value="Acyl-CoA dehydrogenase NM domain-like"/>
    <property type="match status" value="1"/>
</dbReference>
<evidence type="ECO:0000256" key="1">
    <source>
        <dbReference type="ARBA" id="ARBA00023002"/>
    </source>
</evidence>
<reference evidence="5 6" key="1">
    <citation type="submission" date="2020-04" db="EMBL/GenBank/DDBJ databases">
        <authorList>
            <person name="De Canck E."/>
        </authorList>
    </citation>
    <scope>NUCLEOTIDE SEQUENCE [LARGE SCALE GENOMIC DNA]</scope>
    <source>
        <strain evidence="5 6">LMG 3431</strain>
    </source>
</reference>
<feature type="region of interest" description="Disordered" evidence="2">
    <location>
        <begin position="1"/>
        <end position="29"/>
    </location>
</feature>
<feature type="domain" description="Acyl-CoA dehydrogenase/oxidase N-terminal" evidence="3">
    <location>
        <begin position="33"/>
        <end position="130"/>
    </location>
</feature>
<feature type="domain" description="Acyl-CoA dehydrogenase C-terminal" evidence="4">
    <location>
        <begin position="255"/>
        <end position="385"/>
    </location>
</feature>
<dbReference type="AlphaFoldDB" id="A0A6S6Z3E0"/>
<dbReference type="GO" id="GO:0004497">
    <property type="term" value="F:monooxygenase activity"/>
    <property type="evidence" value="ECO:0007669"/>
    <property type="project" value="UniProtKB-KW"/>
</dbReference>
<dbReference type="PANTHER" id="PTHR43884">
    <property type="entry name" value="ACYL-COA DEHYDROGENASE"/>
    <property type="match status" value="1"/>
</dbReference>